<dbReference type="InterPro" id="IPR010192">
    <property type="entry name" value="MenE"/>
</dbReference>
<dbReference type="AlphaFoldDB" id="A0A2I0QUX5"/>
<evidence type="ECO:0000256" key="5">
    <source>
        <dbReference type="HAMAP-Rule" id="MF_00731"/>
    </source>
</evidence>
<keyword evidence="1 5" id="KW-0474">Menaquinone biosynthesis</keyword>
<dbReference type="EMBL" id="PJNH01000002">
    <property type="protein sequence ID" value="PKR78135.1"/>
    <property type="molecule type" value="Genomic_DNA"/>
</dbReference>
<comment type="similarity">
    <text evidence="5">Belongs to the ATP-dependent AMP-binding enzyme family. MenE subfamily.</text>
</comment>
<reference evidence="8 9" key="1">
    <citation type="submission" date="2017-06" db="EMBL/GenBank/DDBJ databases">
        <title>the draft geome sequence of Illustriluteabacillus marina B3227.</title>
        <authorList>
            <person name="He R.-H."/>
            <person name="Du Z.-J."/>
        </authorList>
    </citation>
    <scope>NUCLEOTIDE SEQUENCE [LARGE SCALE GENOMIC DNA]</scope>
    <source>
        <strain evidence="8 9">B3227</strain>
    </source>
</reference>
<dbReference type="OrthoDB" id="9762242at2"/>
<protein>
    <recommendedName>
        <fullName evidence="5">2-succinylbenzoate--CoA ligase</fullName>
        <ecNumber evidence="5">6.2.1.26</ecNumber>
    </recommendedName>
    <alternativeName>
        <fullName evidence="5">o-succinylbenzoyl-CoA synthetase</fullName>
        <shortName evidence="5">OSB-CoA synthetase</shortName>
    </alternativeName>
</protein>
<dbReference type="Pfam" id="PF00501">
    <property type="entry name" value="AMP-binding"/>
    <property type="match status" value="1"/>
</dbReference>
<dbReference type="Proteomes" id="UP000243524">
    <property type="component" value="Unassembled WGS sequence"/>
</dbReference>
<dbReference type="InterPro" id="IPR042099">
    <property type="entry name" value="ANL_N_sf"/>
</dbReference>
<accession>A0A2I0QUX5</accession>
<dbReference type="EC" id="6.2.1.26" evidence="5"/>
<evidence type="ECO:0000256" key="2">
    <source>
        <dbReference type="ARBA" id="ARBA00022598"/>
    </source>
</evidence>
<organism evidence="8 9">
    <name type="scientific">Halalkalibacillus sediminis</name>
    <dbReference type="NCBI Taxonomy" id="2018042"/>
    <lineage>
        <taxon>Bacteria</taxon>
        <taxon>Bacillati</taxon>
        <taxon>Bacillota</taxon>
        <taxon>Bacilli</taxon>
        <taxon>Bacillales</taxon>
        <taxon>Bacillaceae</taxon>
        <taxon>Halalkalibacillus</taxon>
    </lineage>
</organism>
<evidence type="ECO:0000256" key="3">
    <source>
        <dbReference type="ARBA" id="ARBA00022741"/>
    </source>
</evidence>
<dbReference type="InterPro" id="IPR025110">
    <property type="entry name" value="AMP-bd_C"/>
</dbReference>
<dbReference type="InterPro" id="IPR000873">
    <property type="entry name" value="AMP-dep_synth/lig_dom"/>
</dbReference>
<comment type="caution">
    <text evidence="8">The sequence shown here is derived from an EMBL/GenBank/DDBJ whole genome shotgun (WGS) entry which is preliminary data.</text>
</comment>
<keyword evidence="3 5" id="KW-0547">Nucleotide-binding</keyword>
<dbReference type="GO" id="GO:0008756">
    <property type="term" value="F:o-succinylbenzoate-CoA ligase activity"/>
    <property type="evidence" value="ECO:0007669"/>
    <property type="project" value="UniProtKB-UniRule"/>
</dbReference>
<dbReference type="NCBIfam" id="TIGR01923">
    <property type="entry name" value="menE"/>
    <property type="match status" value="1"/>
</dbReference>
<dbReference type="Gene3D" id="3.30.300.30">
    <property type="match status" value="1"/>
</dbReference>
<feature type="domain" description="AMP-dependent synthetase/ligase" evidence="6">
    <location>
        <begin position="8"/>
        <end position="350"/>
    </location>
</feature>
<name>A0A2I0QUX5_9BACI</name>
<gene>
    <name evidence="5 8" type="primary">menE</name>
    <name evidence="8" type="ORF">CEY16_09485</name>
</gene>
<evidence type="ECO:0000313" key="9">
    <source>
        <dbReference type="Proteomes" id="UP000243524"/>
    </source>
</evidence>
<feature type="domain" description="AMP-binding enzyme C-terminal" evidence="7">
    <location>
        <begin position="400"/>
        <end position="474"/>
    </location>
</feature>
<keyword evidence="4 5" id="KW-0067">ATP-binding</keyword>
<dbReference type="GO" id="GO:0009234">
    <property type="term" value="P:menaquinone biosynthetic process"/>
    <property type="evidence" value="ECO:0007669"/>
    <property type="project" value="UniProtKB-UniRule"/>
</dbReference>
<sequence length="487" mass="54853">MKTMPNWLEKRAYLTPEKEAVITEDGYRMTFNQLRNDAKSVATYLQHSGIQSGDHVAVLAINSYKMIVLIHALQYIGVVNVLLNTRLSEKEWEFQLSDARAKLLIHDPVFKENIKDTVIETIDMTSIPLDANVAENLRTTINQEETSHIIYTSGTTGQPKGVQLSYDNHWSSATASALNLGLHNDDRWLLCLPMFHVGGLSIIYRSVIYGMPIHLFEKFDVEKVHQAIMEENITIISAVSVMAEQMMVRLGDGKYPDSFRCLLLGGGPAYRSLLEKCQGKNVPVFQTYGMTETASQFSTLDESHALQKLGSAGKPLFPGELIIANEGHEVPMGEVGEILVKGPNVTEGYWNRQKANDTSFENDWLHTGDLGYLDEDGFLYVLDRRKDLIISGGENIYPAEIENVLKQHPDIVDAGVVGRNDEKWGHVPVAFVTIKNEALNETDVIEHCHQYLAKYKVPKQIFFKENLPRNAAKKLMRHLLADEVPER</sequence>
<evidence type="ECO:0000313" key="8">
    <source>
        <dbReference type="EMBL" id="PKR78135.1"/>
    </source>
</evidence>
<dbReference type="Pfam" id="PF13193">
    <property type="entry name" value="AMP-binding_C"/>
    <property type="match status" value="1"/>
</dbReference>
<dbReference type="SUPFAM" id="SSF56801">
    <property type="entry name" value="Acetyl-CoA synthetase-like"/>
    <property type="match status" value="1"/>
</dbReference>
<dbReference type="HAMAP" id="MF_00731">
    <property type="entry name" value="MenE"/>
    <property type="match status" value="1"/>
</dbReference>
<dbReference type="UniPathway" id="UPA01057">
    <property type="reaction ID" value="UER00166"/>
</dbReference>
<dbReference type="NCBIfam" id="NF002966">
    <property type="entry name" value="PRK03640.1"/>
    <property type="match status" value="1"/>
</dbReference>
<dbReference type="PANTHER" id="PTHR43767:SF1">
    <property type="entry name" value="NONRIBOSOMAL PEPTIDE SYNTHASE PES1 (EUROFUNG)-RELATED"/>
    <property type="match status" value="1"/>
</dbReference>
<dbReference type="PROSITE" id="PS00455">
    <property type="entry name" value="AMP_BINDING"/>
    <property type="match status" value="1"/>
</dbReference>
<evidence type="ECO:0000259" key="7">
    <source>
        <dbReference type="Pfam" id="PF13193"/>
    </source>
</evidence>
<evidence type="ECO:0000256" key="4">
    <source>
        <dbReference type="ARBA" id="ARBA00022840"/>
    </source>
</evidence>
<comment type="pathway">
    <text evidence="5">Quinol/quinone metabolism; 1,4-dihydroxy-2-naphthoate biosynthesis; 1,4-dihydroxy-2-naphthoate from chorismate: step 5/7.</text>
</comment>
<evidence type="ECO:0000259" key="6">
    <source>
        <dbReference type="Pfam" id="PF00501"/>
    </source>
</evidence>
<evidence type="ECO:0000256" key="1">
    <source>
        <dbReference type="ARBA" id="ARBA00022428"/>
    </source>
</evidence>
<dbReference type="UniPathway" id="UPA00079"/>
<dbReference type="FunFam" id="3.30.300.30:FF:000008">
    <property type="entry name" value="2,3-dihydroxybenzoate-AMP ligase"/>
    <property type="match status" value="1"/>
</dbReference>
<comment type="function">
    <text evidence="5">Converts 2-succinylbenzoate (OSB) to 2-succinylbenzoyl-CoA (OSB-CoA).</text>
</comment>
<dbReference type="GO" id="GO:0005524">
    <property type="term" value="F:ATP binding"/>
    <property type="evidence" value="ECO:0007669"/>
    <property type="project" value="UniProtKB-KW"/>
</dbReference>
<keyword evidence="2 5" id="KW-0436">Ligase</keyword>
<dbReference type="Gene3D" id="3.40.50.12780">
    <property type="entry name" value="N-terminal domain of ligase-like"/>
    <property type="match status" value="1"/>
</dbReference>
<dbReference type="InterPro" id="IPR020845">
    <property type="entry name" value="AMP-binding_CS"/>
</dbReference>
<comment type="pathway">
    <text evidence="5">Quinol/quinone metabolism; menaquinone biosynthesis.</text>
</comment>
<dbReference type="PANTHER" id="PTHR43767">
    <property type="entry name" value="LONG-CHAIN-FATTY-ACID--COA LIGASE"/>
    <property type="match status" value="1"/>
</dbReference>
<dbReference type="RefSeq" id="WP_101331741.1">
    <property type="nucleotide sequence ID" value="NZ_PJNH01000002.1"/>
</dbReference>
<dbReference type="InterPro" id="IPR045851">
    <property type="entry name" value="AMP-bd_C_sf"/>
</dbReference>
<keyword evidence="9" id="KW-1185">Reference proteome</keyword>
<dbReference type="InterPro" id="IPR050237">
    <property type="entry name" value="ATP-dep_AMP-bd_enzyme"/>
</dbReference>
<comment type="catalytic activity">
    <reaction evidence="5">
        <text>2-succinylbenzoate + ATP + CoA = 2-succinylbenzoyl-CoA + AMP + diphosphate</text>
        <dbReference type="Rhea" id="RHEA:17009"/>
        <dbReference type="ChEBI" id="CHEBI:18325"/>
        <dbReference type="ChEBI" id="CHEBI:30616"/>
        <dbReference type="ChEBI" id="CHEBI:33019"/>
        <dbReference type="ChEBI" id="CHEBI:57287"/>
        <dbReference type="ChEBI" id="CHEBI:57364"/>
        <dbReference type="ChEBI" id="CHEBI:456215"/>
        <dbReference type="EC" id="6.2.1.26"/>
    </reaction>
</comment>
<proteinExistence type="inferred from homology"/>